<keyword evidence="8" id="KW-1133">Transmembrane helix</keyword>
<feature type="transmembrane region" description="Helical" evidence="8">
    <location>
        <begin position="6"/>
        <end position="25"/>
    </location>
</feature>
<keyword evidence="6" id="KW-0560">Oxidoreductase</keyword>
<dbReference type="InterPro" id="IPR002938">
    <property type="entry name" value="FAD-bd"/>
</dbReference>
<evidence type="ECO:0000313" key="10">
    <source>
        <dbReference type="EMBL" id="EFM92580.1"/>
    </source>
</evidence>
<dbReference type="UniPathway" id="UPA00232"/>
<dbReference type="Gene3D" id="3.50.50.60">
    <property type="entry name" value="FAD/NAD(P)-binding domain"/>
    <property type="match status" value="2"/>
</dbReference>
<dbReference type="PANTHER" id="PTHR43876:SF8">
    <property type="entry name" value="2-OCTAPRENYL-6-METHOXYPHENOL HYDROXYLASE"/>
    <property type="match status" value="1"/>
</dbReference>
<protein>
    <submittedName>
        <fullName evidence="10">2-octaprenyl-6-methoxyphenol hydroxylase/2-octaprenyl-3-methyl-6-methoxy-1, 4-benzoquinol hydroxylase</fullName>
    </submittedName>
</protein>
<dbReference type="PRINTS" id="PR00420">
    <property type="entry name" value="RNGMNOXGNASE"/>
</dbReference>
<evidence type="ECO:0000313" key="11">
    <source>
        <dbReference type="Proteomes" id="UP000005341"/>
    </source>
</evidence>
<evidence type="ECO:0000256" key="6">
    <source>
        <dbReference type="ARBA" id="ARBA00023002"/>
    </source>
</evidence>
<dbReference type="NCBIfam" id="TIGR01984">
    <property type="entry name" value="UbiH"/>
    <property type="match status" value="1"/>
</dbReference>
<gene>
    <name evidence="10" type="ORF">appser6_3960</name>
</gene>
<comment type="pathway">
    <text evidence="2">Cofactor biosynthesis; ubiquinone biosynthesis.</text>
</comment>
<dbReference type="GO" id="GO:0071949">
    <property type="term" value="F:FAD binding"/>
    <property type="evidence" value="ECO:0007669"/>
    <property type="project" value="InterPro"/>
</dbReference>
<evidence type="ECO:0000256" key="1">
    <source>
        <dbReference type="ARBA" id="ARBA00001974"/>
    </source>
</evidence>
<evidence type="ECO:0000256" key="5">
    <source>
        <dbReference type="ARBA" id="ARBA00022827"/>
    </source>
</evidence>
<dbReference type="SUPFAM" id="SSF51905">
    <property type="entry name" value="FAD/NAD(P)-binding domain"/>
    <property type="match status" value="1"/>
</dbReference>
<name>A0A828PWV9_ACTPL</name>
<evidence type="ECO:0000256" key="8">
    <source>
        <dbReference type="SAM" id="Phobius"/>
    </source>
</evidence>
<proteinExistence type="inferred from homology"/>
<dbReference type="InterPro" id="IPR036188">
    <property type="entry name" value="FAD/NAD-bd_sf"/>
</dbReference>
<comment type="similarity">
    <text evidence="3">Belongs to the UbiH/COQ6 family.</text>
</comment>
<dbReference type="GO" id="GO:0008681">
    <property type="term" value="F:2-octaprenyl-6-methoxyphenol hydroxylase activity"/>
    <property type="evidence" value="ECO:0007669"/>
    <property type="project" value="InterPro"/>
</dbReference>
<keyword evidence="8" id="KW-0472">Membrane</keyword>
<reference evidence="10 11" key="1">
    <citation type="journal article" date="2010" name="J. Bacteriol.">
        <title>Comparative genomic characterization of Actinobacillus pleuropneumoniae.</title>
        <authorList>
            <person name="Xu Z."/>
            <person name="Chen X."/>
            <person name="Li L."/>
            <person name="Li T."/>
            <person name="Wang S."/>
            <person name="Chen H."/>
            <person name="Zhou R."/>
        </authorList>
    </citation>
    <scope>NUCLEOTIDE SEQUENCE [LARGE SCALE GENOMIC DNA]</scope>
    <source>
        <strain evidence="10 11">Femo</strain>
    </source>
</reference>
<keyword evidence="4" id="KW-0285">Flavoprotein</keyword>
<evidence type="ECO:0000256" key="7">
    <source>
        <dbReference type="ARBA" id="ARBA00023033"/>
    </source>
</evidence>
<keyword evidence="5" id="KW-0274">FAD</keyword>
<organism evidence="10 11">
    <name type="scientific">Actinobacillus pleuropneumoniae serovar 6 str. Femo</name>
    <dbReference type="NCBI Taxonomy" id="754256"/>
    <lineage>
        <taxon>Bacteria</taxon>
        <taxon>Pseudomonadati</taxon>
        <taxon>Pseudomonadota</taxon>
        <taxon>Gammaproteobacteria</taxon>
        <taxon>Pasteurellales</taxon>
        <taxon>Pasteurellaceae</taxon>
        <taxon>Actinobacillus</taxon>
    </lineage>
</organism>
<dbReference type="PROSITE" id="PS01304">
    <property type="entry name" value="UBIH"/>
    <property type="match status" value="1"/>
</dbReference>
<evidence type="ECO:0000259" key="9">
    <source>
        <dbReference type="Pfam" id="PF01494"/>
    </source>
</evidence>
<dbReference type="InterPro" id="IPR051205">
    <property type="entry name" value="UbiH/COQ6_monooxygenase"/>
</dbReference>
<dbReference type="NCBIfam" id="TIGR01988">
    <property type="entry name" value="Ubi-OHases"/>
    <property type="match status" value="1"/>
</dbReference>
<evidence type="ECO:0000256" key="3">
    <source>
        <dbReference type="ARBA" id="ARBA00005349"/>
    </source>
</evidence>
<comment type="cofactor">
    <cofactor evidence="1">
        <name>FAD</name>
        <dbReference type="ChEBI" id="CHEBI:57692"/>
    </cofactor>
</comment>
<dbReference type="GO" id="GO:0006744">
    <property type="term" value="P:ubiquinone biosynthetic process"/>
    <property type="evidence" value="ECO:0007669"/>
    <property type="project" value="UniProtKB-UniPathway"/>
</dbReference>
<keyword evidence="8" id="KW-0812">Transmembrane</keyword>
<keyword evidence="7" id="KW-0503">Monooxygenase</keyword>
<dbReference type="NCBIfam" id="NF004356">
    <property type="entry name" value="PRK05732.1"/>
    <property type="match status" value="1"/>
</dbReference>
<dbReference type="Pfam" id="PF01494">
    <property type="entry name" value="FAD_binding_3"/>
    <property type="match status" value="1"/>
</dbReference>
<evidence type="ECO:0000256" key="4">
    <source>
        <dbReference type="ARBA" id="ARBA00022630"/>
    </source>
</evidence>
<evidence type="ECO:0000256" key="2">
    <source>
        <dbReference type="ARBA" id="ARBA00004749"/>
    </source>
</evidence>
<feature type="domain" description="FAD-binding" evidence="9">
    <location>
        <begin position="7"/>
        <end position="354"/>
    </location>
</feature>
<accession>A0A828PWV9</accession>
<dbReference type="InterPro" id="IPR011295">
    <property type="entry name" value="UbiH"/>
</dbReference>
<comment type="caution">
    <text evidence="10">The sequence shown here is derived from an EMBL/GenBank/DDBJ whole genome shotgun (WGS) entry which is preliminary data.</text>
</comment>
<dbReference type="InterPro" id="IPR010971">
    <property type="entry name" value="UbiH/COQ6"/>
</dbReference>
<dbReference type="InterPro" id="IPR018168">
    <property type="entry name" value="Ubi_Hdrlase_CS"/>
</dbReference>
<dbReference type="EMBL" id="ADOG01000007">
    <property type="protein sequence ID" value="EFM92580.1"/>
    <property type="molecule type" value="Genomic_DNA"/>
</dbReference>
<dbReference type="PANTHER" id="PTHR43876">
    <property type="entry name" value="UBIQUINONE BIOSYNTHESIS MONOOXYGENASE COQ6, MITOCHONDRIAL"/>
    <property type="match status" value="1"/>
</dbReference>
<dbReference type="AlphaFoldDB" id="A0A828PWV9"/>
<sequence length="401" mass="44161">MEMAEQFDVVIVGGAVTGSVLALALSSLSQHKMRIAIVEKQLPDYAQQGGFDARSIALAQGSLQKFAQIRPLAGSSLAEQIQQIATPIQQIQVSDLGHFGKTTLKASELNLAQLGVVVELAKLGKNLTACIEQQPNIHWFCPNQIVHFERLQTEVLLRLQNGERLRTQLMVAADGIQSKIALQCGVETELLKDYQQSALIANVEISEPHQGQAFERFTTQGPLALLPLSDNRMSLVWCVKQAEDLQSLTDEDFLSQLQLQFGWTLGKFERVSKRFVYPLTSQKAQSHIHHRLAIVGNAAQLLHPVAGQGFNLGMRDLFTLAQLLAKAFAQGKDLGAFALLNQFEQARKQDQAQIISLTSGLISLFSCDLLPLQAVRNLGLFAISHSKLLRENIANKALGWQ</sequence>
<dbReference type="Proteomes" id="UP000005341">
    <property type="component" value="Unassembled WGS sequence"/>
</dbReference>